<feature type="region of interest" description="Disordered" evidence="2">
    <location>
        <begin position="117"/>
        <end position="140"/>
    </location>
</feature>
<evidence type="ECO:0000256" key="2">
    <source>
        <dbReference type="SAM" id="MobiDB-lite"/>
    </source>
</evidence>
<dbReference type="InterPro" id="IPR052982">
    <property type="entry name" value="SRP1/TIP1-like"/>
</dbReference>
<reference evidence="6" key="2">
    <citation type="submission" date="2013-04" db="EMBL/GenBank/DDBJ databases">
        <title>Genomic mechanisms accounting for the adaptation to parasitism in nematode-trapping fungi.</title>
        <authorList>
            <person name="Ahren D.G."/>
        </authorList>
    </citation>
    <scope>NUCLEOTIDE SEQUENCE [LARGE SCALE GENOMIC DNA]</scope>
    <source>
        <strain evidence="6">CBS 200.50</strain>
    </source>
</reference>
<keyword evidence="6" id="KW-1185">Reference proteome</keyword>
<proteinExistence type="predicted"/>
<evidence type="ECO:0000313" key="6">
    <source>
        <dbReference type="Proteomes" id="UP000015100"/>
    </source>
</evidence>
<evidence type="ECO:0000256" key="3">
    <source>
        <dbReference type="SAM" id="SignalP"/>
    </source>
</evidence>
<feature type="compositionally biased region" description="Polar residues" evidence="2">
    <location>
        <begin position="123"/>
        <end position="133"/>
    </location>
</feature>
<gene>
    <name evidence="5" type="ORF">H072_95</name>
</gene>
<protein>
    <recommendedName>
        <fullName evidence="4">Yeast cell wall synthesis Kre9/Knh1-like N-terminal domain-containing protein</fullName>
    </recommendedName>
</protein>
<sequence>MRFLTFLLAAVLALTPSFVLAEFNENAFTAPLAGDIVTVGKPFQVRWINIDGGIINLVLVRGDPANVKTISAIAAGIPNTGVFNWNVPEALEPRDDYAIEIQAGVTRNYTPLFKVIADPGPNPDSTDSGTYSPPSDLVEKTTDSGAVLTESYPIDPTTVQTETAIVTSDTTLIFPVPTSDETEATAATTTSGKIITLDASNTYSITTITYPTTLETMINGSSTTYVGNGTMTTSSLISPTSGNDAGRTTSGIVAYLAMLLAVLWIII</sequence>
<feature type="signal peptide" evidence="3">
    <location>
        <begin position="1"/>
        <end position="21"/>
    </location>
</feature>
<organism evidence="5 6">
    <name type="scientific">Dactylellina haptotyla (strain CBS 200.50)</name>
    <name type="common">Nematode-trapping fungus</name>
    <name type="synonym">Monacrosporium haptotylum</name>
    <dbReference type="NCBI Taxonomy" id="1284197"/>
    <lineage>
        <taxon>Eukaryota</taxon>
        <taxon>Fungi</taxon>
        <taxon>Dikarya</taxon>
        <taxon>Ascomycota</taxon>
        <taxon>Pezizomycotina</taxon>
        <taxon>Orbiliomycetes</taxon>
        <taxon>Orbiliales</taxon>
        <taxon>Orbiliaceae</taxon>
        <taxon>Dactylellina</taxon>
    </lineage>
</organism>
<feature type="domain" description="Yeast cell wall synthesis Kre9/Knh1-like N-terminal" evidence="4">
    <location>
        <begin position="31"/>
        <end position="115"/>
    </location>
</feature>
<dbReference type="Pfam" id="PF10342">
    <property type="entry name" value="Kre9_KNH"/>
    <property type="match status" value="1"/>
</dbReference>
<dbReference type="PANTHER" id="PTHR40633">
    <property type="entry name" value="MATRIX PROTEIN, PUTATIVE (AFU_ORTHOLOGUE AFUA_8G05410)-RELATED"/>
    <property type="match status" value="1"/>
</dbReference>
<dbReference type="AlphaFoldDB" id="S8ASE5"/>
<evidence type="ECO:0000256" key="1">
    <source>
        <dbReference type="ARBA" id="ARBA00022729"/>
    </source>
</evidence>
<name>S8ASE5_DACHA</name>
<feature type="chain" id="PRO_5004547963" description="Yeast cell wall synthesis Kre9/Knh1-like N-terminal domain-containing protein" evidence="3">
    <location>
        <begin position="22"/>
        <end position="267"/>
    </location>
</feature>
<reference evidence="5 6" key="1">
    <citation type="journal article" date="2013" name="PLoS Genet.">
        <title>Genomic mechanisms accounting for the adaptation to parasitism in nematode-trapping fungi.</title>
        <authorList>
            <person name="Meerupati T."/>
            <person name="Andersson K.M."/>
            <person name="Friman E."/>
            <person name="Kumar D."/>
            <person name="Tunlid A."/>
            <person name="Ahren D."/>
        </authorList>
    </citation>
    <scope>NUCLEOTIDE SEQUENCE [LARGE SCALE GENOMIC DNA]</scope>
    <source>
        <strain evidence="5 6">CBS 200.50</strain>
    </source>
</reference>
<keyword evidence="1 3" id="KW-0732">Signal</keyword>
<evidence type="ECO:0000259" key="4">
    <source>
        <dbReference type="Pfam" id="PF10342"/>
    </source>
</evidence>
<dbReference type="STRING" id="1284197.S8ASE5"/>
<dbReference type="OrthoDB" id="4094614at2759"/>
<dbReference type="HOGENOM" id="CLU_1042138_0_0_1"/>
<comment type="caution">
    <text evidence="5">The sequence shown here is derived from an EMBL/GenBank/DDBJ whole genome shotgun (WGS) entry which is preliminary data.</text>
</comment>
<dbReference type="OMA" id="FQVRWIN"/>
<dbReference type="InterPro" id="IPR018466">
    <property type="entry name" value="Kre9/Knh1-like_N"/>
</dbReference>
<dbReference type="eggNOG" id="ENOG502SUVQ">
    <property type="taxonomic scope" value="Eukaryota"/>
</dbReference>
<accession>S8ASE5</accession>
<dbReference type="EMBL" id="AQGS01000002">
    <property type="protein sequence ID" value="EPS45900.1"/>
    <property type="molecule type" value="Genomic_DNA"/>
</dbReference>
<dbReference type="PANTHER" id="PTHR40633:SF5">
    <property type="entry name" value="ANCHORED PROTEIN, PUTATIVE (AFU_ORTHOLOGUE AFUA_8G04370)-RELATED"/>
    <property type="match status" value="1"/>
</dbReference>
<dbReference type="Proteomes" id="UP000015100">
    <property type="component" value="Unassembled WGS sequence"/>
</dbReference>
<evidence type="ECO:0000313" key="5">
    <source>
        <dbReference type="EMBL" id="EPS45900.1"/>
    </source>
</evidence>